<dbReference type="SUPFAM" id="SSF52540">
    <property type="entry name" value="P-loop containing nucleoside triphosphate hydrolases"/>
    <property type="match status" value="1"/>
</dbReference>
<proteinExistence type="predicted"/>
<dbReference type="Gene3D" id="2.130.10.10">
    <property type="entry name" value="YVTN repeat-like/Quinoprotein amine dehydrogenase"/>
    <property type="match status" value="2"/>
</dbReference>
<evidence type="ECO:0000313" key="4">
    <source>
        <dbReference type="Proteomes" id="UP001373714"/>
    </source>
</evidence>
<dbReference type="SUPFAM" id="SSF82171">
    <property type="entry name" value="DPP6 N-terminal domain-like"/>
    <property type="match status" value="1"/>
</dbReference>
<name>A0AAV9U3C8_9PEZI</name>
<evidence type="ECO:0000313" key="3">
    <source>
        <dbReference type="EMBL" id="KAK6332563.1"/>
    </source>
</evidence>
<accession>A0AAV9U3C8</accession>
<sequence length="1110" mass="123771">MEIVGGVASTVTLVEVAGKIGLLCAKYISEARGAKEDAERIMKETSVFSNLLKDVDSMLNGPAATYLKASKTLDGAVRDSRKVLEELQKDLEQGLKGREKPKKPGIFGKLTKFVKIEDLKWPFEKKDALQIIENLRALNGAITLALQVDGISLATIRDQRANLDALGAVKEAMFGSLEDQYEPQCLPDTRMEVLDSIERWITGPRDSCIFWLRGMAGTGKSTVARTVAGHLKDKSQLGGSFFFKRSQAHRNNSSKFFPTIAYGLAMHLPLLMPYVSKAIEDNPDVPKRNFKEQFDKLIFEPLSQIALTSTVVVIIDALDECQGEREVQLILKLMGKLRELNGVDLRIFITSRPDHAPTAGFQGLSDSRVLYHDLALHDVEAEKIRRDIQIFLTHEFTQMRIHRHNKLPDLWPGQDVIERLVGIAEPLFISAATICRFVDDKHFPPTKRLETILGSDHKASGVYPIYFTVFEQILEGMVDMDDGDRSTIVEEIRKIVSTVIMLEVPLSRQTLSDLILMDEETIHVRLQPLNSILRIPMEPDIPVQTFHLSFRDYLLDAKEKHRNPFNVDEEATHRRLANDCIALLSRTLKRDVCGLKAPGIFASDIEPALRQQSISASVEYACKYWVHHLKAGRCPLENDGVVHIFLQVHLLHWLEATSILGIPSKIIYLIKDLQSLVTEGNGGVQLMELLKDTERFVMSNQFIIAKAPLQVYCSALLFSPKTSAVKALYAPSYLAWVRKAPEVAEDWGPMLLTIQSNCGEDIKHIVFSPDSKSLALALSSSMIELWDVTTGALVQEFSTMNAPGFSPNGRQFVSGTSTTDWESQILLWDVVPGSPIQISDVPQKTLTFKGTAEHSYYGWAKPYLLRFSPNGELIASVSCTGVYIWDTTSGTVTRISDTGRRVVFSPEGNKLFIEYYGSISIFDVNSGERLNIFEYTVPALPTTLAFTKDAKHFVSATCPLQLWTTSGEYVREFNHDARPVPHVTALDFSPDGTQLLSVQNGKNIVLQDVASGKLLKNVRNAYHGDCQIESIVFSPNNLLFASSGGASLSIWDANNFREVSHRARASSPLLGLGLKRTAWSPNKQLLAKLAQSSESVEIWNSVSRTRVQTI</sequence>
<keyword evidence="1" id="KW-0677">Repeat</keyword>
<dbReference type="SMART" id="SM00320">
    <property type="entry name" value="WD40"/>
    <property type="match status" value="5"/>
</dbReference>
<gene>
    <name evidence="3" type="ORF">TWF730_004223</name>
</gene>
<dbReference type="PANTHER" id="PTHR10039:SF17">
    <property type="entry name" value="FUNGAL STAND N-TERMINAL GOODBYE DOMAIN-CONTAINING PROTEIN-RELATED"/>
    <property type="match status" value="1"/>
</dbReference>
<dbReference type="InterPro" id="IPR001680">
    <property type="entry name" value="WD40_rpt"/>
</dbReference>
<keyword evidence="4" id="KW-1185">Reference proteome</keyword>
<dbReference type="InterPro" id="IPR027417">
    <property type="entry name" value="P-loop_NTPase"/>
</dbReference>
<dbReference type="InterPro" id="IPR015943">
    <property type="entry name" value="WD40/YVTN_repeat-like_dom_sf"/>
</dbReference>
<organism evidence="3 4">
    <name type="scientific">Orbilia blumenaviensis</name>
    <dbReference type="NCBI Taxonomy" id="1796055"/>
    <lineage>
        <taxon>Eukaryota</taxon>
        <taxon>Fungi</taxon>
        <taxon>Dikarya</taxon>
        <taxon>Ascomycota</taxon>
        <taxon>Pezizomycotina</taxon>
        <taxon>Orbiliomycetes</taxon>
        <taxon>Orbiliales</taxon>
        <taxon>Orbiliaceae</taxon>
        <taxon>Orbilia</taxon>
    </lineage>
</organism>
<dbReference type="PANTHER" id="PTHR10039">
    <property type="entry name" value="AMELOGENIN"/>
    <property type="match status" value="1"/>
</dbReference>
<dbReference type="Gene3D" id="3.40.50.300">
    <property type="entry name" value="P-loop containing nucleotide triphosphate hydrolases"/>
    <property type="match status" value="1"/>
</dbReference>
<dbReference type="Proteomes" id="UP001373714">
    <property type="component" value="Unassembled WGS sequence"/>
</dbReference>
<dbReference type="InterPro" id="IPR056884">
    <property type="entry name" value="NPHP3-like_N"/>
</dbReference>
<comment type="caution">
    <text evidence="3">The sequence shown here is derived from an EMBL/GenBank/DDBJ whole genome shotgun (WGS) entry which is preliminary data.</text>
</comment>
<evidence type="ECO:0000259" key="2">
    <source>
        <dbReference type="Pfam" id="PF24883"/>
    </source>
</evidence>
<reference evidence="3 4" key="1">
    <citation type="submission" date="2019-10" db="EMBL/GenBank/DDBJ databases">
        <authorList>
            <person name="Palmer J.M."/>
        </authorList>
    </citation>
    <scope>NUCLEOTIDE SEQUENCE [LARGE SCALE GENOMIC DNA]</scope>
    <source>
        <strain evidence="3 4">TWF730</strain>
    </source>
</reference>
<protein>
    <recommendedName>
        <fullName evidence="2">Nephrocystin 3-like N-terminal domain-containing protein</fullName>
    </recommendedName>
</protein>
<evidence type="ECO:0000256" key="1">
    <source>
        <dbReference type="ARBA" id="ARBA00022737"/>
    </source>
</evidence>
<feature type="domain" description="Nephrocystin 3-like N-terminal" evidence="2">
    <location>
        <begin position="196"/>
        <end position="352"/>
    </location>
</feature>
<dbReference type="Pfam" id="PF24883">
    <property type="entry name" value="NPHP3_N"/>
    <property type="match status" value="1"/>
</dbReference>
<dbReference type="AlphaFoldDB" id="A0AAV9U3C8"/>
<dbReference type="EMBL" id="JAVHNS010000017">
    <property type="protein sequence ID" value="KAK6332563.1"/>
    <property type="molecule type" value="Genomic_DNA"/>
</dbReference>